<gene>
    <name evidence="1" type="ORF">SBAD_LOCUS4802</name>
</gene>
<name>A0A183IMF6_9BILA</name>
<sequence length="178" mass="19216">MGKVGVGQPGRGRPSAAVCALTTHVALLPFCREQTATLVLQGCPDHVLYFFLGSGHRYKTVGRSITRSAVVHNGMIPCSWPTYRDVLSGRPAPLRLRVFANDDESKNERMNVFSIYCSPLRTSSIARTPLSSLSSGSKWTRGARWSFVFSVAGASGWPVPGTVAQPCYCGGLKCLPII</sequence>
<evidence type="ECO:0000313" key="3">
    <source>
        <dbReference type="WBParaSite" id="SBAD_0000500001-mRNA-1"/>
    </source>
</evidence>
<dbReference type="EMBL" id="UZAM01008556">
    <property type="protein sequence ID" value="VDP05437.1"/>
    <property type="molecule type" value="Genomic_DNA"/>
</dbReference>
<accession>A0A183IMF6</accession>
<reference evidence="1 2" key="2">
    <citation type="submission" date="2018-11" db="EMBL/GenBank/DDBJ databases">
        <authorList>
            <consortium name="Pathogen Informatics"/>
        </authorList>
    </citation>
    <scope>NUCLEOTIDE SEQUENCE [LARGE SCALE GENOMIC DNA]</scope>
</reference>
<dbReference type="AlphaFoldDB" id="A0A183IMF6"/>
<evidence type="ECO:0000313" key="2">
    <source>
        <dbReference type="Proteomes" id="UP000270296"/>
    </source>
</evidence>
<proteinExistence type="predicted"/>
<dbReference type="WBParaSite" id="SBAD_0000500001-mRNA-1">
    <property type="protein sequence ID" value="SBAD_0000500001-mRNA-1"/>
    <property type="gene ID" value="SBAD_0000500001"/>
</dbReference>
<protein>
    <submittedName>
        <fullName evidence="1 3">Uncharacterized protein</fullName>
    </submittedName>
</protein>
<reference evidence="3" key="1">
    <citation type="submission" date="2016-06" db="UniProtKB">
        <authorList>
            <consortium name="WormBaseParasite"/>
        </authorList>
    </citation>
    <scope>IDENTIFICATION</scope>
</reference>
<keyword evidence="2" id="KW-1185">Reference proteome</keyword>
<organism evidence="3">
    <name type="scientific">Soboliphyme baturini</name>
    <dbReference type="NCBI Taxonomy" id="241478"/>
    <lineage>
        <taxon>Eukaryota</taxon>
        <taxon>Metazoa</taxon>
        <taxon>Ecdysozoa</taxon>
        <taxon>Nematoda</taxon>
        <taxon>Enoplea</taxon>
        <taxon>Dorylaimia</taxon>
        <taxon>Dioctophymatida</taxon>
        <taxon>Dioctophymatoidea</taxon>
        <taxon>Soboliphymatidae</taxon>
        <taxon>Soboliphyme</taxon>
    </lineage>
</organism>
<evidence type="ECO:0000313" key="1">
    <source>
        <dbReference type="EMBL" id="VDP05437.1"/>
    </source>
</evidence>
<dbReference type="Proteomes" id="UP000270296">
    <property type="component" value="Unassembled WGS sequence"/>
</dbReference>